<sequence>MVELSNGCIETILVKININLLFTVLFIDFVSERDMTFARRTVYLVFDLDVVNQVREEEGEGKKLQINICNIEVHEGKDLRVVKGLINSLEKIKEEEKVTNLKGD</sequence>
<accession>A0A317TYQ7</accession>
<name>A0A317TYQ7_9GAMM</name>
<evidence type="ECO:0000313" key="1">
    <source>
        <dbReference type="EMBL" id="PWY54015.1"/>
    </source>
</evidence>
<evidence type="ECO:0000313" key="2">
    <source>
        <dbReference type="Proteomes" id="UP000247152"/>
    </source>
</evidence>
<gene>
    <name evidence="1" type="ORF">DGG96_19120</name>
</gene>
<dbReference type="AlphaFoldDB" id="A0A317TYQ7"/>
<dbReference type="Proteomes" id="UP000247152">
    <property type="component" value="Unassembled WGS sequence"/>
</dbReference>
<organism evidence="1 2">
    <name type="scientific">Legionella qingyii</name>
    <dbReference type="NCBI Taxonomy" id="2184757"/>
    <lineage>
        <taxon>Bacteria</taxon>
        <taxon>Pseudomonadati</taxon>
        <taxon>Pseudomonadota</taxon>
        <taxon>Gammaproteobacteria</taxon>
        <taxon>Legionellales</taxon>
        <taxon>Legionellaceae</taxon>
        <taxon>Legionella</taxon>
    </lineage>
</organism>
<proteinExistence type="predicted"/>
<protein>
    <submittedName>
        <fullName evidence="1">Uncharacterized protein</fullName>
    </submittedName>
</protein>
<dbReference type="EMBL" id="QHJG01000048">
    <property type="protein sequence ID" value="PWY54015.1"/>
    <property type="molecule type" value="Genomic_DNA"/>
</dbReference>
<reference evidence="1 2" key="1">
    <citation type="submission" date="2018-05" db="EMBL/GenBank/DDBJ databases">
        <title>Legionella qingyii sp.nov., whole genome shotgun sequence.</title>
        <authorList>
            <person name="Wu H."/>
            <person name="Zhu Q."/>
            <person name="Hu C."/>
        </authorList>
    </citation>
    <scope>NUCLEOTIDE SEQUENCE [LARGE SCALE GENOMIC DNA]</scope>
    <source>
        <strain evidence="1 2">HEB18</strain>
    </source>
</reference>
<comment type="caution">
    <text evidence="1">The sequence shown here is derived from an EMBL/GenBank/DDBJ whole genome shotgun (WGS) entry which is preliminary data.</text>
</comment>